<reference evidence="1" key="1">
    <citation type="submission" date="2022-08" db="EMBL/GenBank/DDBJ databases">
        <authorList>
            <person name="Kallberg Y."/>
            <person name="Tangrot J."/>
            <person name="Rosling A."/>
        </authorList>
    </citation>
    <scope>NUCLEOTIDE SEQUENCE</scope>
    <source>
        <strain evidence="1">Wild A</strain>
    </source>
</reference>
<name>A0A9W4T4G4_9GLOM</name>
<gene>
    <name evidence="1" type="ORF">FWILDA_LOCUS15578</name>
</gene>
<accession>A0A9W4T4G4</accession>
<sequence>MKASKLSSKLLIRTALKIGKVELNKLINERTHIVILEKALKIEDKLGGEVLFSHFEIQQNIGQLENLNSYKSYFD</sequence>
<keyword evidence="2" id="KW-1185">Reference proteome</keyword>
<dbReference type="EMBL" id="CAMKVN010008339">
    <property type="protein sequence ID" value="CAI2192440.1"/>
    <property type="molecule type" value="Genomic_DNA"/>
</dbReference>
<dbReference type="Proteomes" id="UP001153678">
    <property type="component" value="Unassembled WGS sequence"/>
</dbReference>
<organism evidence="1 2">
    <name type="scientific">Funneliformis geosporum</name>
    <dbReference type="NCBI Taxonomy" id="1117311"/>
    <lineage>
        <taxon>Eukaryota</taxon>
        <taxon>Fungi</taxon>
        <taxon>Fungi incertae sedis</taxon>
        <taxon>Mucoromycota</taxon>
        <taxon>Glomeromycotina</taxon>
        <taxon>Glomeromycetes</taxon>
        <taxon>Glomerales</taxon>
        <taxon>Glomeraceae</taxon>
        <taxon>Funneliformis</taxon>
    </lineage>
</organism>
<feature type="non-terminal residue" evidence="1">
    <location>
        <position position="75"/>
    </location>
</feature>
<proteinExistence type="predicted"/>
<evidence type="ECO:0000313" key="1">
    <source>
        <dbReference type="EMBL" id="CAI2192440.1"/>
    </source>
</evidence>
<protein>
    <submittedName>
        <fullName evidence="1">7120_t:CDS:1</fullName>
    </submittedName>
</protein>
<dbReference type="AlphaFoldDB" id="A0A9W4T4G4"/>
<comment type="caution">
    <text evidence="1">The sequence shown here is derived from an EMBL/GenBank/DDBJ whole genome shotgun (WGS) entry which is preliminary data.</text>
</comment>
<evidence type="ECO:0000313" key="2">
    <source>
        <dbReference type="Proteomes" id="UP001153678"/>
    </source>
</evidence>